<dbReference type="EMBL" id="AP017372">
    <property type="protein sequence ID" value="BBE10953.1"/>
    <property type="molecule type" value="Genomic_DNA"/>
</dbReference>
<gene>
    <name evidence="1" type="ORF">HH1059_03080</name>
</gene>
<sequence length="75" mass="7783">MASGVPVIEIADHTDPISIRSPHRKAHPAAALVLNLVGTEKILGMPVTPLAKEVQIEIGERRGLLIAGARGNSAG</sequence>
<evidence type="ECO:0000313" key="2">
    <source>
        <dbReference type="Proteomes" id="UP000218890"/>
    </source>
</evidence>
<proteinExistence type="predicted"/>
<keyword evidence="2" id="KW-1185">Reference proteome</keyword>
<dbReference type="KEGG" id="hhk:HH1059_03080"/>
<evidence type="ECO:0000313" key="1">
    <source>
        <dbReference type="EMBL" id="BBE10953.1"/>
    </source>
</evidence>
<name>A0A2Z6EZA0_HALHR</name>
<dbReference type="AlphaFoldDB" id="A0A2Z6EZA0"/>
<reference evidence="1" key="1">
    <citation type="submission" date="2016-02" db="EMBL/GenBank/DDBJ databases">
        <title>Halorhodospira halochloris DSM-1059 complete genome, version 2.</title>
        <authorList>
            <person name="Tsukatani Y."/>
        </authorList>
    </citation>
    <scope>NUCLEOTIDE SEQUENCE</scope>
    <source>
        <strain evidence="1">DSM 1059</strain>
    </source>
</reference>
<dbReference type="Proteomes" id="UP000218890">
    <property type="component" value="Chromosome"/>
</dbReference>
<protein>
    <submittedName>
        <fullName evidence="1">Uncharacterized protein</fullName>
    </submittedName>
</protein>
<accession>A0A2Z6EZA0</accession>
<organism evidence="1 2">
    <name type="scientific">Halorhodospira halochloris</name>
    <name type="common">Ectothiorhodospira halochloris</name>
    <dbReference type="NCBI Taxonomy" id="1052"/>
    <lineage>
        <taxon>Bacteria</taxon>
        <taxon>Pseudomonadati</taxon>
        <taxon>Pseudomonadota</taxon>
        <taxon>Gammaproteobacteria</taxon>
        <taxon>Chromatiales</taxon>
        <taxon>Ectothiorhodospiraceae</taxon>
        <taxon>Halorhodospira</taxon>
    </lineage>
</organism>